<evidence type="ECO:0000256" key="6">
    <source>
        <dbReference type="ARBA" id="ARBA00023136"/>
    </source>
</evidence>
<dbReference type="PANTHER" id="PTHR34093">
    <property type="entry name" value="CHLORIDE CHANNEL CLIC-LIKE PROTEIN 1"/>
    <property type="match status" value="1"/>
</dbReference>
<feature type="compositionally biased region" description="Acidic residues" evidence="7">
    <location>
        <begin position="492"/>
        <end position="511"/>
    </location>
</feature>
<dbReference type="GeneTree" id="ENSGT00940000165672"/>
<dbReference type="InterPro" id="IPR009231">
    <property type="entry name" value="Chloride_chnl_CLIC-like"/>
</dbReference>
<keyword evidence="4 8" id="KW-0812">Transmembrane</keyword>
<evidence type="ECO:0000256" key="7">
    <source>
        <dbReference type="SAM" id="MobiDB-lite"/>
    </source>
</evidence>
<reference evidence="10" key="1">
    <citation type="submission" date="2025-08" db="UniProtKB">
        <authorList>
            <consortium name="Ensembl"/>
        </authorList>
    </citation>
    <scope>IDENTIFICATION</scope>
</reference>
<feature type="transmembrane region" description="Helical" evidence="8">
    <location>
        <begin position="219"/>
        <end position="236"/>
    </location>
</feature>
<evidence type="ECO:0000256" key="3">
    <source>
        <dbReference type="ARBA" id="ARBA00015571"/>
    </source>
</evidence>
<feature type="transmembrane region" description="Helical" evidence="8">
    <location>
        <begin position="188"/>
        <end position="212"/>
    </location>
</feature>
<keyword evidence="11" id="KW-1185">Reference proteome</keyword>
<evidence type="ECO:0000313" key="11">
    <source>
        <dbReference type="Proteomes" id="UP000694546"/>
    </source>
</evidence>
<dbReference type="GO" id="GO:0005254">
    <property type="term" value="F:chloride channel activity"/>
    <property type="evidence" value="ECO:0007669"/>
    <property type="project" value="TreeGrafter"/>
</dbReference>
<feature type="signal peptide" evidence="9">
    <location>
        <begin position="1"/>
        <end position="23"/>
    </location>
</feature>
<feature type="region of interest" description="Disordered" evidence="7">
    <location>
        <begin position="374"/>
        <end position="575"/>
    </location>
</feature>
<dbReference type="OMA" id="GNRANED"/>
<evidence type="ECO:0000256" key="1">
    <source>
        <dbReference type="ARBA" id="ARBA00004141"/>
    </source>
</evidence>
<name>A0A8C5FVB7_GADMO</name>
<accession>A0A8C5FVB7</accession>
<organism evidence="10 11">
    <name type="scientific">Gadus morhua</name>
    <name type="common">Atlantic cod</name>
    <dbReference type="NCBI Taxonomy" id="8049"/>
    <lineage>
        <taxon>Eukaryota</taxon>
        <taxon>Metazoa</taxon>
        <taxon>Chordata</taxon>
        <taxon>Craniata</taxon>
        <taxon>Vertebrata</taxon>
        <taxon>Euteleostomi</taxon>
        <taxon>Actinopterygii</taxon>
        <taxon>Neopterygii</taxon>
        <taxon>Teleostei</taxon>
        <taxon>Neoteleostei</taxon>
        <taxon>Acanthomorphata</taxon>
        <taxon>Zeiogadaria</taxon>
        <taxon>Gadariae</taxon>
        <taxon>Gadiformes</taxon>
        <taxon>Gadoidei</taxon>
        <taxon>Gadidae</taxon>
        <taxon>Gadus</taxon>
    </lineage>
</organism>
<keyword evidence="9" id="KW-0732">Signal</keyword>
<dbReference type="Ensembl" id="ENSGMOT00000064745.1">
    <property type="protein sequence ID" value="ENSGMOP00000064185.1"/>
    <property type="gene ID" value="ENSGMOG00000017137.2"/>
</dbReference>
<keyword evidence="6 8" id="KW-0472">Membrane</keyword>
<comment type="subcellular location">
    <subcellularLocation>
        <location evidence="1">Membrane</location>
        <topology evidence="1">Multi-pass membrane protein</topology>
    </subcellularLocation>
</comment>
<sequence>MSQFRVGLRLVVLMCSLAALVRTEEEWLDPYDMLNYDAGTKTMKKQSEPTTYPNVPTKRREHAAEDMDCSSQVSALKTEVEDLRKSIASISQQPTCSPVFRRFLTRFLMLINKVGLPTDNTDSFYNAKVKVTRQGVAEIQKFLESGESWRQGAMDDVLSQLLIDVKPLDFEAWKWRFEDVFGVEIDTVLKVFLCVLVIAAVICTQLWAVVSWFVQFKRMFAVCFLVSIVWNWFYLYKIEFAQHQSRLAKMDTAYEKCTGMKKIDWTDNLKEWYRTTWTLQDDPCNEYYKDLMVSPFLLVPPSKAFSVTITTFFTEPLKHIGQGISEFLRALLKDLPITLQLPVLITIVLSILVVMYGGVQAMFQHGIMGPLRLRDPPLPPAGAQPQLAQCQPAQPPPAQVQPAQPPPAYLMSPEPQGAGDAPLQRRRVRGANGAVRRRRVQRPRGAEAAAVAAPPRVPVETLGDEGYSQDETDPVEPSVQLSAGEPHALGDGDSEEYEGEGEEVDEADEEETLRGATPRTVAHDATKQAEAEAKPSDAKPTVPRAKRQDNVTQGGRGVTTDDRNPAGLPGATREQSFIVLPEFSSIETVCSPVQETSPTL</sequence>
<evidence type="ECO:0000313" key="10">
    <source>
        <dbReference type="Ensembl" id="ENSGMOP00000064185.1"/>
    </source>
</evidence>
<evidence type="ECO:0000256" key="2">
    <source>
        <dbReference type="ARBA" id="ARBA00005944"/>
    </source>
</evidence>
<dbReference type="Proteomes" id="UP000694546">
    <property type="component" value="Chromosome 12"/>
</dbReference>
<comment type="similarity">
    <text evidence="2">Belongs to the chloride channel MCLC family.</text>
</comment>
<feature type="chain" id="PRO_5046571722" description="Chloride channel CLIC-like protein 1" evidence="9">
    <location>
        <begin position="24"/>
        <end position="600"/>
    </location>
</feature>
<feature type="compositionally biased region" description="Basic and acidic residues" evidence="7">
    <location>
        <begin position="521"/>
        <end position="537"/>
    </location>
</feature>
<feature type="region of interest" description="Disordered" evidence="7">
    <location>
        <begin position="42"/>
        <end position="67"/>
    </location>
</feature>
<dbReference type="GO" id="GO:0005783">
    <property type="term" value="C:endoplasmic reticulum"/>
    <property type="evidence" value="ECO:0007669"/>
    <property type="project" value="TreeGrafter"/>
</dbReference>
<evidence type="ECO:0000256" key="8">
    <source>
        <dbReference type="SAM" id="Phobius"/>
    </source>
</evidence>
<dbReference type="GO" id="GO:0016020">
    <property type="term" value="C:membrane"/>
    <property type="evidence" value="ECO:0007669"/>
    <property type="project" value="UniProtKB-SubCell"/>
</dbReference>
<dbReference type="AlphaFoldDB" id="A0A8C5FVB7"/>
<gene>
    <name evidence="10" type="primary">clcc1</name>
</gene>
<feature type="compositionally biased region" description="Low complexity" evidence="7">
    <location>
        <begin position="383"/>
        <end position="392"/>
    </location>
</feature>
<reference evidence="10" key="2">
    <citation type="submission" date="2025-09" db="UniProtKB">
        <authorList>
            <consortium name="Ensembl"/>
        </authorList>
    </citation>
    <scope>IDENTIFICATION</scope>
</reference>
<feature type="compositionally biased region" description="Basic residues" evidence="7">
    <location>
        <begin position="424"/>
        <end position="442"/>
    </location>
</feature>
<proteinExistence type="inferred from homology"/>
<evidence type="ECO:0000256" key="4">
    <source>
        <dbReference type="ARBA" id="ARBA00022692"/>
    </source>
</evidence>
<protein>
    <recommendedName>
        <fullName evidence="3">Chloride channel CLIC-like protein 1</fullName>
    </recommendedName>
</protein>
<dbReference type="GeneID" id="115555909"/>
<evidence type="ECO:0000256" key="5">
    <source>
        <dbReference type="ARBA" id="ARBA00022989"/>
    </source>
</evidence>
<feature type="compositionally biased region" description="Low complexity" evidence="7">
    <location>
        <begin position="446"/>
        <end position="460"/>
    </location>
</feature>
<dbReference type="Pfam" id="PF05934">
    <property type="entry name" value="MCLC"/>
    <property type="match status" value="1"/>
</dbReference>
<dbReference type="GO" id="GO:0060041">
    <property type="term" value="P:retina development in camera-type eye"/>
    <property type="evidence" value="ECO:0007669"/>
    <property type="project" value="Ensembl"/>
</dbReference>
<keyword evidence="5 8" id="KW-1133">Transmembrane helix</keyword>
<dbReference type="PANTHER" id="PTHR34093:SF1">
    <property type="entry name" value="CHLORIDE CHANNEL CLIC-LIKE PROTEIN 1"/>
    <property type="match status" value="1"/>
</dbReference>
<feature type="transmembrane region" description="Helical" evidence="8">
    <location>
        <begin position="337"/>
        <end position="359"/>
    </location>
</feature>
<dbReference type="RefSeq" id="XP_030228813.1">
    <property type="nucleotide sequence ID" value="XM_030372953.1"/>
</dbReference>
<evidence type="ECO:0000256" key="9">
    <source>
        <dbReference type="SAM" id="SignalP"/>
    </source>
</evidence>
<feature type="compositionally biased region" description="Pro residues" evidence="7">
    <location>
        <begin position="393"/>
        <end position="408"/>
    </location>
</feature>